<dbReference type="SUPFAM" id="SSF46565">
    <property type="entry name" value="Chaperone J-domain"/>
    <property type="match status" value="1"/>
</dbReference>
<dbReference type="Gene3D" id="1.10.287.110">
    <property type="entry name" value="DnaJ domain"/>
    <property type="match status" value="1"/>
</dbReference>
<dbReference type="CDD" id="cd06257">
    <property type="entry name" value="DnaJ"/>
    <property type="match status" value="1"/>
</dbReference>
<dbReference type="AlphaFoldDB" id="A0AAU9JS04"/>
<keyword evidence="1" id="KW-0812">Transmembrane</keyword>
<dbReference type="InterPro" id="IPR001623">
    <property type="entry name" value="DnaJ_domain"/>
</dbReference>
<sequence length="169" mass="20167">MIRLRINMRRFTSLEKVSYVKVPIQYPASKPPAPSLKDYQILNVNPADNNRDIVNAYRRIAYHLHPKKNRSATTQENFTLVTEAYDRIMLHRMSEQGIPQPYTEMYYPEKSHTALIKDFIEENSFFMPHVSENYLRNLVIFYWFFGVGYILNDFYDPFEIKKSKNKTLN</sequence>
<keyword evidence="4" id="KW-1185">Reference proteome</keyword>
<organism evidence="3 4">
    <name type="scientific">Blepharisma stoltei</name>
    <dbReference type="NCBI Taxonomy" id="1481888"/>
    <lineage>
        <taxon>Eukaryota</taxon>
        <taxon>Sar</taxon>
        <taxon>Alveolata</taxon>
        <taxon>Ciliophora</taxon>
        <taxon>Postciliodesmatophora</taxon>
        <taxon>Heterotrichea</taxon>
        <taxon>Heterotrichida</taxon>
        <taxon>Blepharismidae</taxon>
        <taxon>Blepharisma</taxon>
    </lineage>
</organism>
<keyword evidence="1" id="KW-1133">Transmembrane helix</keyword>
<dbReference type="PRINTS" id="PR00625">
    <property type="entry name" value="JDOMAIN"/>
</dbReference>
<proteinExistence type="predicted"/>
<evidence type="ECO:0000313" key="3">
    <source>
        <dbReference type="EMBL" id="CAG9324511.1"/>
    </source>
</evidence>
<reference evidence="3" key="1">
    <citation type="submission" date="2021-09" db="EMBL/GenBank/DDBJ databases">
        <authorList>
            <consortium name="AG Swart"/>
            <person name="Singh M."/>
            <person name="Singh A."/>
            <person name="Seah K."/>
            <person name="Emmerich C."/>
        </authorList>
    </citation>
    <scope>NUCLEOTIDE SEQUENCE</scope>
    <source>
        <strain evidence="3">ATCC30299</strain>
    </source>
</reference>
<dbReference type="EMBL" id="CAJZBQ010000036">
    <property type="protein sequence ID" value="CAG9324511.1"/>
    <property type="molecule type" value="Genomic_DNA"/>
</dbReference>
<keyword evidence="1" id="KW-0472">Membrane</keyword>
<feature type="domain" description="J" evidence="2">
    <location>
        <begin position="37"/>
        <end position="106"/>
    </location>
</feature>
<evidence type="ECO:0000256" key="1">
    <source>
        <dbReference type="SAM" id="Phobius"/>
    </source>
</evidence>
<name>A0AAU9JS04_9CILI</name>
<evidence type="ECO:0000259" key="2">
    <source>
        <dbReference type="PROSITE" id="PS50076"/>
    </source>
</evidence>
<evidence type="ECO:0000313" key="4">
    <source>
        <dbReference type="Proteomes" id="UP001162131"/>
    </source>
</evidence>
<dbReference type="Proteomes" id="UP001162131">
    <property type="component" value="Unassembled WGS sequence"/>
</dbReference>
<protein>
    <recommendedName>
        <fullName evidence="2">J domain-containing protein</fullName>
    </recommendedName>
</protein>
<comment type="caution">
    <text evidence="3">The sequence shown here is derived from an EMBL/GenBank/DDBJ whole genome shotgun (WGS) entry which is preliminary data.</text>
</comment>
<dbReference type="Pfam" id="PF00226">
    <property type="entry name" value="DnaJ"/>
    <property type="match status" value="1"/>
</dbReference>
<feature type="transmembrane region" description="Helical" evidence="1">
    <location>
        <begin position="134"/>
        <end position="151"/>
    </location>
</feature>
<gene>
    <name evidence="3" type="ORF">BSTOLATCC_MIC36297</name>
</gene>
<accession>A0AAU9JS04</accession>
<dbReference type="PROSITE" id="PS50076">
    <property type="entry name" value="DNAJ_2"/>
    <property type="match status" value="1"/>
</dbReference>
<dbReference type="InterPro" id="IPR036869">
    <property type="entry name" value="J_dom_sf"/>
</dbReference>